<feature type="domain" description="ABC-type uncharacterised transport system" evidence="2">
    <location>
        <begin position="185"/>
        <end position="370"/>
    </location>
</feature>
<reference evidence="4" key="1">
    <citation type="submission" date="2020-10" db="EMBL/GenBank/DDBJ databases">
        <authorList>
            <person name="Gilroy R."/>
        </authorList>
    </citation>
    <scope>NUCLEOTIDE SEQUENCE</scope>
    <source>
        <strain evidence="4">CHK183-6373</strain>
    </source>
</reference>
<protein>
    <submittedName>
        <fullName evidence="4">GldG family protein</fullName>
    </submittedName>
</protein>
<dbReference type="InterPro" id="IPR019196">
    <property type="entry name" value="ABC_transp_unknown"/>
</dbReference>
<evidence type="ECO:0000313" key="4">
    <source>
        <dbReference type="EMBL" id="HIV26356.1"/>
    </source>
</evidence>
<dbReference type="EMBL" id="DVOT01000005">
    <property type="protein sequence ID" value="HIV26356.1"/>
    <property type="molecule type" value="Genomic_DNA"/>
</dbReference>
<accession>A0A9D1P4E3</accession>
<gene>
    <name evidence="4" type="ORF">IAA64_00165</name>
</gene>
<evidence type="ECO:0000259" key="2">
    <source>
        <dbReference type="Pfam" id="PF09822"/>
    </source>
</evidence>
<sequence>MERMKLKRMFTSRRFRAGGYSAFATAVVVAIAVAANAIVGALPASLTQIDMTEQALYTLSDQSRQLVRNLAEEVSLYLLANEGGEDGAILQLLENYAALSGHVTVETVDPTSNPGFFSERELSQIYANSVLVESGERSRLVDYAEIYVTEYQMDAYGYGYTASTGFDGENQITSAIHYVTSEDLPTVYALTGHGERELSEALLQQLEGENYAVHDLHLLSVDAIPEDADCLLLYAPESDLSAPEADMLIAWLEAGGALLLLTDVAEEGSMPNLSRVAEYMGMVQGVGLVLEGDRGSYWSMPYDLLPDLASHAITDPLIAGRYAVLLAYAHPIEQAQDAQAEVTFLLNTSEDSYAKEEGYGIETFEKEEEDATGPFGVAAASMRSEARMVWVGSAALLDAEMDLLSAGANGDFFLNALGWMCDQEETISICAKSLDAATLTVSARDNALWSLVLVGTVPLVCVLAGVFVWHRRKKR</sequence>
<evidence type="ECO:0000259" key="3">
    <source>
        <dbReference type="Pfam" id="PF23357"/>
    </source>
</evidence>
<evidence type="ECO:0000313" key="5">
    <source>
        <dbReference type="Proteomes" id="UP000886884"/>
    </source>
</evidence>
<dbReference type="Proteomes" id="UP000886884">
    <property type="component" value="Unassembled WGS sequence"/>
</dbReference>
<dbReference type="InterPro" id="IPR055396">
    <property type="entry name" value="DUF7088"/>
</dbReference>
<keyword evidence="1" id="KW-1133">Transmembrane helix</keyword>
<evidence type="ECO:0000256" key="1">
    <source>
        <dbReference type="SAM" id="Phobius"/>
    </source>
</evidence>
<dbReference type="Pfam" id="PF09822">
    <property type="entry name" value="ABC_transp_aux"/>
    <property type="match status" value="1"/>
</dbReference>
<comment type="caution">
    <text evidence="4">The sequence shown here is derived from an EMBL/GenBank/DDBJ whole genome shotgun (WGS) entry which is preliminary data.</text>
</comment>
<dbReference type="AlphaFoldDB" id="A0A9D1P4E3"/>
<keyword evidence="1" id="KW-0472">Membrane</keyword>
<reference evidence="4" key="2">
    <citation type="journal article" date="2021" name="PeerJ">
        <title>Extensive microbial diversity within the chicken gut microbiome revealed by metagenomics and culture.</title>
        <authorList>
            <person name="Gilroy R."/>
            <person name="Ravi A."/>
            <person name="Getino M."/>
            <person name="Pursley I."/>
            <person name="Horton D.L."/>
            <person name="Alikhan N.F."/>
            <person name="Baker D."/>
            <person name="Gharbi K."/>
            <person name="Hall N."/>
            <person name="Watson M."/>
            <person name="Adriaenssens E.M."/>
            <person name="Foster-Nyarko E."/>
            <person name="Jarju S."/>
            <person name="Secka A."/>
            <person name="Antonio M."/>
            <person name="Oren A."/>
            <person name="Chaudhuri R.R."/>
            <person name="La Ragione R."/>
            <person name="Hildebrand F."/>
            <person name="Pallen M.J."/>
        </authorList>
    </citation>
    <scope>NUCLEOTIDE SEQUENCE</scope>
    <source>
        <strain evidence="4">CHK183-6373</strain>
    </source>
</reference>
<proteinExistence type="predicted"/>
<keyword evidence="1" id="KW-0812">Transmembrane</keyword>
<name>A0A9D1P4E3_9FIRM</name>
<organism evidence="4 5">
    <name type="scientific">Candidatus Ornithocaccomicrobium faecavium</name>
    <dbReference type="NCBI Taxonomy" id="2840890"/>
    <lineage>
        <taxon>Bacteria</taxon>
        <taxon>Bacillati</taxon>
        <taxon>Bacillota</taxon>
        <taxon>Clostridia</taxon>
        <taxon>Candidatus Ornithocaccomicrobium</taxon>
    </lineage>
</organism>
<dbReference type="Pfam" id="PF23357">
    <property type="entry name" value="DUF7088"/>
    <property type="match status" value="1"/>
</dbReference>
<feature type="domain" description="DUF7088" evidence="3">
    <location>
        <begin position="54"/>
        <end position="137"/>
    </location>
</feature>
<feature type="transmembrane region" description="Helical" evidence="1">
    <location>
        <begin position="447"/>
        <end position="469"/>
    </location>
</feature>